<reference evidence="9 10" key="1">
    <citation type="submission" date="2021-06" db="EMBL/GenBank/DDBJ databases">
        <title>Caerostris extrusa draft genome.</title>
        <authorList>
            <person name="Kono N."/>
            <person name="Arakawa K."/>
        </authorList>
    </citation>
    <scope>NUCLEOTIDE SEQUENCE [LARGE SCALE GENOMIC DNA]</scope>
</reference>
<gene>
    <name evidence="9" type="primary">Ca9</name>
    <name evidence="9" type="ORF">CEXT_560451</name>
</gene>
<sequence length="289" mass="32730">MDFPGNMMIFTLFAIIIAVEGGGHKTWSYKHYCAANDEEPWSYHGVTNGPRQWPQLFPMCDGNQQSPVSINTNRVAEDNSLARLNFIGYDTPITQAEVLNNGHTVMFTPQDGVKRGITIEGRQFTFQQLHFHFGSVRKPGAEHTVNRIRYPVEAHFVHSSDDNITAVVGLLIDVRKRNNPAYGPIVEVLPEVRFKDETTDLQSPLNLNDLLPENPASYYRYTGSLTTPTCNEGVIWSVLQAVQTIGYSQLNSFLRLYAVEEDEKSRDCEMAPNYRPIQDLNNRVIYASQ</sequence>
<name>A0AAV4WVN6_CAEEX</name>
<comment type="catalytic activity">
    <reaction evidence="6">
        <text>hydrogencarbonate + H(+) = CO2 + H2O</text>
        <dbReference type="Rhea" id="RHEA:10748"/>
        <dbReference type="ChEBI" id="CHEBI:15377"/>
        <dbReference type="ChEBI" id="CHEBI:15378"/>
        <dbReference type="ChEBI" id="CHEBI:16526"/>
        <dbReference type="ChEBI" id="CHEBI:17544"/>
        <dbReference type="EC" id="4.2.1.1"/>
    </reaction>
</comment>
<dbReference type="InterPro" id="IPR001148">
    <property type="entry name" value="CA_dom"/>
</dbReference>
<feature type="chain" id="PRO_5043932569" description="carbonic anhydrase" evidence="7">
    <location>
        <begin position="22"/>
        <end position="289"/>
    </location>
</feature>
<accession>A0AAV4WVN6</accession>
<feature type="domain" description="Alpha-carbonic anhydrase" evidence="8">
    <location>
        <begin position="39"/>
        <end position="289"/>
    </location>
</feature>
<comment type="caution">
    <text evidence="9">The sequence shown here is derived from an EMBL/GenBank/DDBJ whole genome shotgun (WGS) entry which is preliminary data.</text>
</comment>
<dbReference type="Gene3D" id="3.10.200.10">
    <property type="entry name" value="Alpha carbonic anhydrase"/>
    <property type="match status" value="1"/>
</dbReference>
<evidence type="ECO:0000256" key="3">
    <source>
        <dbReference type="ARBA" id="ARBA00022723"/>
    </source>
</evidence>
<dbReference type="PANTHER" id="PTHR18952:SF265">
    <property type="entry name" value="CARBONIC ANHYDRASE"/>
    <property type="match status" value="1"/>
</dbReference>
<dbReference type="InterPro" id="IPR036398">
    <property type="entry name" value="CA_dom_sf"/>
</dbReference>
<dbReference type="SMART" id="SM01057">
    <property type="entry name" value="Carb_anhydrase"/>
    <property type="match status" value="1"/>
</dbReference>
<organism evidence="9 10">
    <name type="scientific">Caerostris extrusa</name>
    <name type="common">Bark spider</name>
    <name type="synonym">Caerostris bankana</name>
    <dbReference type="NCBI Taxonomy" id="172846"/>
    <lineage>
        <taxon>Eukaryota</taxon>
        <taxon>Metazoa</taxon>
        <taxon>Ecdysozoa</taxon>
        <taxon>Arthropoda</taxon>
        <taxon>Chelicerata</taxon>
        <taxon>Arachnida</taxon>
        <taxon>Araneae</taxon>
        <taxon>Araneomorphae</taxon>
        <taxon>Entelegynae</taxon>
        <taxon>Araneoidea</taxon>
        <taxon>Araneidae</taxon>
        <taxon>Caerostris</taxon>
    </lineage>
</organism>
<dbReference type="SUPFAM" id="SSF51069">
    <property type="entry name" value="Carbonic anhydrase"/>
    <property type="match status" value="1"/>
</dbReference>
<protein>
    <recommendedName>
        <fullName evidence="2">carbonic anhydrase</fullName>
        <ecNumber evidence="2">4.2.1.1</ecNumber>
    </recommendedName>
</protein>
<evidence type="ECO:0000256" key="6">
    <source>
        <dbReference type="ARBA" id="ARBA00048348"/>
    </source>
</evidence>
<dbReference type="InterPro" id="IPR023561">
    <property type="entry name" value="Carbonic_anhydrase_a-class"/>
</dbReference>
<evidence type="ECO:0000256" key="4">
    <source>
        <dbReference type="ARBA" id="ARBA00022833"/>
    </source>
</evidence>
<feature type="signal peptide" evidence="7">
    <location>
        <begin position="1"/>
        <end position="21"/>
    </location>
</feature>
<comment type="similarity">
    <text evidence="1">Belongs to the alpha-carbonic anhydrase family.</text>
</comment>
<dbReference type="CDD" id="cd00326">
    <property type="entry name" value="alpha_CA"/>
    <property type="match status" value="1"/>
</dbReference>
<evidence type="ECO:0000256" key="7">
    <source>
        <dbReference type="SAM" id="SignalP"/>
    </source>
</evidence>
<keyword evidence="5" id="KW-0456">Lyase</keyword>
<evidence type="ECO:0000313" key="9">
    <source>
        <dbReference type="EMBL" id="GIY86334.1"/>
    </source>
</evidence>
<evidence type="ECO:0000256" key="1">
    <source>
        <dbReference type="ARBA" id="ARBA00010718"/>
    </source>
</evidence>
<dbReference type="PANTHER" id="PTHR18952">
    <property type="entry name" value="CARBONIC ANHYDRASE"/>
    <property type="match status" value="1"/>
</dbReference>
<keyword evidence="7" id="KW-0732">Signal</keyword>
<dbReference type="Pfam" id="PF00194">
    <property type="entry name" value="Carb_anhydrase"/>
    <property type="match status" value="1"/>
</dbReference>
<dbReference type="GO" id="GO:0004089">
    <property type="term" value="F:carbonate dehydratase activity"/>
    <property type="evidence" value="ECO:0007669"/>
    <property type="project" value="UniProtKB-EC"/>
</dbReference>
<keyword evidence="3" id="KW-0479">Metal-binding</keyword>
<dbReference type="PROSITE" id="PS51144">
    <property type="entry name" value="ALPHA_CA_2"/>
    <property type="match status" value="1"/>
</dbReference>
<proteinExistence type="inferred from homology"/>
<dbReference type="AlphaFoldDB" id="A0AAV4WVN6"/>
<dbReference type="EC" id="4.2.1.1" evidence="2"/>
<evidence type="ECO:0000259" key="8">
    <source>
        <dbReference type="PROSITE" id="PS51144"/>
    </source>
</evidence>
<evidence type="ECO:0000256" key="5">
    <source>
        <dbReference type="ARBA" id="ARBA00023239"/>
    </source>
</evidence>
<dbReference type="GO" id="GO:0008270">
    <property type="term" value="F:zinc ion binding"/>
    <property type="evidence" value="ECO:0007669"/>
    <property type="project" value="InterPro"/>
</dbReference>
<evidence type="ECO:0000256" key="2">
    <source>
        <dbReference type="ARBA" id="ARBA00012925"/>
    </source>
</evidence>
<keyword evidence="4" id="KW-0862">Zinc</keyword>
<evidence type="ECO:0000313" key="10">
    <source>
        <dbReference type="Proteomes" id="UP001054945"/>
    </source>
</evidence>
<dbReference type="EMBL" id="BPLR01016781">
    <property type="protein sequence ID" value="GIY86334.1"/>
    <property type="molecule type" value="Genomic_DNA"/>
</dbReference>
<keyword evidence="10" id="KW-1185">Reference proteome</keyword>
<dbReference type="Proteomes" id="UP001054945">
    <property type="component" value="Unassembled WGS sequence"/>
</dbReference>